<protein>
    <submittedName>
        <fullName evidence="4">Uncharacterized protein LOC103514331 isoform X1</fullName>
    </submittedName>
    <submittedName>
        <fullName evidence="5">Uncharacterized protein LOC103514331 isoform X2</fullName>
    </submittedName>
</protein>
<accession>A0A1S4EHK2</accession>
<sequence>METLNSEHDKPLSNEQQVMKTSDTRRPGPRRQSTAPTSELKPPARRYSRRKHEETIECIAHSSLINSNGGVTPRPDPESKQCAEEGSPSLWLRKTPEEIFDFYKTLGPDWRNEFEKTDLTYSPSSPWYNKEVVPGSGIPVIPNMSREPVGVYARNLRNRKKTAVDLNTYAVELCRTGDHYLTNDRRASLAYGLNHSPSLHYATPTSQYNGYKPPSRPSSHTSFISTVTSHLVTMVTKVFTFIWSIVYASDSTGGVDTVDHAPTQHPVQNYEYKTGVKRSMMYRTLSRNSSSSWYHHITQYIYRFSTWLIETNTRIFWYKDRSVDSVLPQRVKTYSKYMLLLLMILLLGMIVRK</sequence>
<keyword evidence="3" id="KW-1185">Reference proteome</keyword>
<keyword evidence="2" id="KW-0472">Membrane</keyword>
<feature type="region of interest" description="Disordered" evidence="1">
    <location>
        <begin position="1"/>
        <end position="87"/>
    </location>
</feature>
<dbReference type="RefSeq" id="XP_017301674.1">
    <property type="nucleotide sequence ID" value="XM_017446185.2"/>
</dbReference>
<keyword evidence="2" id="KW-0812">Transmembrane</keyword>
<gene>
    <name evidence="4 5" type="primary">LOC103514331</name>
</gene>
<reference evidence="4 5" key="1">
    <citation type="submission" date="2025-04" db="UniProtKB">
        <authorList>
            <consortium name="RefSeq"/>
        </authorList>
    </citation>
    <scope>IDENTIFICATION</scope>
</reference>
<evidence type="ECO:0000313" key="3">
    <source>
        <dbReference type="Proteomes" id="UP000079169"/>
    </source>
</evidence>
<proteinExistence type="predicted"/>
<keyword evidence="2" id="KW-1133">Transmembrane helix</keyword>
<dbReference type="Proteomes" id="UP000079169">
    <property type="component" value="Unplaced"/>
</dbReference>
<evidence type="ECO:0000256" key="1">
    <source>
        <dbReference type="SAM" id="MobiDB-lite"/>
    </source>
</evidence>
<evidence type="ECO:0000256" key="2">
    <source>
        <dbReference type="SAM" id="Phobius"/>
    </source>
</evidence>
<dbReference type="KEGG" id="dci:103514331"/>
<dbReference type="AlphaFoldDB" id="A0A1S4EHK2"/>
<feature type="compositionally biased region" description="Basic and acidic residues" evidence="1">
    <location>
        <begin position="1"/>
        <end position="12"/>
    </location>
</feature>
<evidence type="ECO:0000313" key="5">
    <source>
        <dbReference type="RefSeq" id="XP_026683141.1"/>
    </source>
</evidence>
<dbReference type="PaxDb" id="121845-A0A1S4EHK2"/>
<dbReference type="RefSeq" id="XP_026683141.1">
    <property type="nucleotide sequence ID" value="XM_026827340.1"/>
</dbReference>
<feature type="transmembrane region" description="Helical" evidence="2">
    <location>
        <begin position="334"/>
        <end position="351"/>
    </location>
</feature>
<evidence type="ECO:0000313" key="4">
    <source>
        <dbReference type="RefSeq" id="XP_017301674.1"/>
    </source>
</evidence>
<dbReference type="GeneID" id="103514331"/>
<name>A0A1S4EHK2_DIACI</name>
<organism evidence="3 4">
    <name type="scientific">Diaphorina citri</name>
    <name type="common">Asian citrus psyllid</name>
    <dbReference type="NCBI Taxonomy" id="121845"/>
    <lineage>
        <taxon>Eukaryota</taxon>
        <taxon>Metazoa</taxon>
        <taxon>Ecdysozoa</taxon>
        <taxon>Arthropoda</taxon>
        <taxon>Hexapoda</taxon>
        <taxon>Insecta</taxon>
        <taxon>Pterygota</taxon>
        <taxon>Neoptera</taxon>
        <taxon>Paraneoptera</taxon>
        <taxon>Hemiptera</taxon>
        <taxon>Sternorrhyncha</taxon>
        <taxon>Psylloidea</taxon>
        <taxon>Psyllidae</taxon>
        <taxon>Diaphorininae</taxon>
        <taxon>Diaphorina</taxon>
    </lineage>
</organism>